<reference evidence="1" key="1">
    <citation type="submission" date="2010-07" db="EMBL/GenBank/DDBJ databases">
        <title>Complete sequence of Clostridium saccharolyticum WM1.</title>
        <authorList>
            <consortium name="US DOE Joint Genome Institute"/>
            <person name="Lucas S."/>
            <person name="Copeland A."/>
            <person name="Lapidus A."/>
            <person name="Cheng J.-F."/>
            <person name="Bruce D."/>
            <person name="Goodwin L."/>
            <person name="Pitluck S."/>
            <person name="Chertkov O."/>
            <person name="Detter J.C."/>
            <person name="Han C."/>
            <person name="Tapia R."/>
            <person name="Land M."/>
            <person name="Hauser L."/>
            <person name="Chang Y.-J."/>
            <person name="Jeffries C."/>
            <person name="Kyrpides N."/>
            <person name="Ivanova N."/>
            <person name="Mikhailova N."/>
            <person name="Mouttaki H."/>
            <person name="Lin L."/>
            <person name="Zhou J."/>
            <person name="Hemme C.L."/>
            <person name="Woyke T."/>
        </authorList>
    </citation>
    <scope>NUCLEOTIDE SEQUENCE [LARGE SCALE GENOMIC DNA]</scope>
    <source>
        <strain evidence="1">WM1</strain>
    </source>
</reference>
<name>D9R5F5_LACSW</name>
<dbReference type="HOGENOM" id="CLU_2092606_0_0_9"/>
<sequence>MISEADFIIYNTAKKRTKVCDNAETDAQTIVSLEKEVRYYRNIIEQMERVLVRNVENIMFLCDRRACDTCLKECKHTSDIKHAENFQLSMGGKRFIEKETKAYFKACQAAGPERNT</sequence>
<keyword evidence="2" id="KW-1185">Reference proteome</keyword>
<dbReference type="RefSeq" id="WP_013271456.1">
    <property type="nucleotide sequence ID" value="NC_014376.1"/>
</dbReference>
<dbReference type="Proteomes" id="UP000001662">
    <property type="component" value="Chromosome"/>
</dbReference>
<evidence type="ECO:0000313" key="1">
    <source>
        <dbReference type="EMBL" id="ADL03361.1"/>
    </source>
</evidence>
<organism evidence="1 2">
    <name type="scientific">Lacrimispora saccharolytica (strain ATCC 35040 / DSM 2544 / NRCC 2533 / WM1)</name>
    <name type="common">Clostridium saccharolyticum</name>
    <dbReference type="NCBI Taxonomy" id="610130"/>
    <lineage>
        <taxon>Bacteria</taxon>
        <taxon>Bacillati</taxon>
        <taxon>Bacillota</taxon>
        <taxon>Clostridia</taxon>
        <taxon>Lachnospirales</taxon>
        <taxon>Lachnospiraceae</taxon>
        <taxon>Lacrimispora</taxon>
    </lineage>
</organism>
<dbReference type="STRING" id="610130.Closa_0736"/>
<evidence type="ECO:0000313" key="2">
    <source>
        <dbReference type="Proteomes" id="UP000001662"/>
    </source>
</evidence>
<gene>
    <name evidence="1" type="ordered locus">Closa_0736</name>
</gene>
<accession>D9R5F5</accession>
<proteinExistence type="predicted"/>
<dbReference type="KEGG" id="csh:Closa_0736"/>
<dbReference type="PaxDb" id="610130-Closa_0736"/>
<dbReference type="AlphaFoldDB" id="D9R5F5"/>
<dbReference type="EMBL" id="CP002109">
    <property type="protein sequence ID" value="ADL03361.1"/>
    <property type="molecule type" value="Genomic_DNA"/>
</dbReference>
<protein>
    <submittedName>
        <fullName evidence="1">Uncharacterized protein</fullName>
    </submittedName>
</protein>